<proteinExistence type="predicted"/>
<dbReference type="EMBL" id="MHTJ01000003">
    <property type="protein sequence ID" value="OHA58451.1"/>
    <property type="molecule type" value="Genomic_DNA"/>
</dbReference>
<evidence type="ECO:0000256" key="1">
    <source>
        <dbReference type="SAM" id="Phobius"/>
    </source>
</evidence>
<comment type="caution">
    <text evidence="2">The sequence shown here is derived from an EMBL/GenBank/DDBJ whole genome shotgun (WGS) entry which is preliminary data.</text>
</comment>
<feature type="transmembrane region" description="Helical" evidence="1">
    <location>
        <begin position="6"/>
        <end position="30"/>
    </location>
</feature>
<reference evidence="2 3" key="1">
    <citation type="journal article" date="2016" name="Nat. Commun.">
        <title>Thousands of microbial genomes shed light on interconnected biogeochemical processes in an aquifer system.</title>
        <authorList>
            <person name="Anantharaman K."/>
            <person name="Brown C.T."/>
            <person name="Hug L.A."/>
            <person name="Sharon I."/>
            <person name="Castelle C.J."/>
            <person name="Probst A.J."/>
            <person name="Thomas B.C."/>
            <person name="Singh A."/>
            <person name="Wilkins M.J."/>
            <person name="Karaoz U."/>
            <person name="Brodie E.L."/>
            <person name="Williams K.H."/>
            <person name="Hubbard S.S."/>
            <person name="Banfield J.F."/>
        </authorList>
    </citation>
    <scope>NUCLEOTIDE SEQUENCE [LARGE SCALE GENOMIC DNA]</scope>
</reference>
<keyword evidence="1" id="KW-0472">Membrane</keyword>
<gene>
    <name evidence="2" type="ORF">A2571_01575</name>
</gene>
<protein>
    <submittedName>
        <fullName evidence="2">Uncharacterized protein</fullName>
    </submittedName>
</protein>
<keyword evidence="1" id="KW-0812">Transmembrane</keyword>
<accession>A0A1G2QEP5</accession>
<evidence type="ECO:0000313" key="2">
    <source>
        <dbReference type="EMBL" id="OHA58451.1"/>
    </source>
</evidence>
<name>A0A1G2QEP5_9BACT</name>
<organism evidence="2 3">
    <name type="scientific">Candidatus Vogelbacteria bacterium RIFOXYD1_FULL_44_32</name>
    <dbReference type="NCBI Taxonomy" id="1802438"/>
    <lineage>
        <taxon>Bacteria</taxon>
        <taxon>Candidatus Vogeliibacteriota</taxon>
    </lineage>
</organism>
<dbReference type="STRING" id="1802438.A2571_01575"/>
<evidence type="ECO:0000313" key="3">
    <source>
        <dbReference type="Proteomes" id="UP000177043"/>
    </source>
</evidence>
<dbReference type="AlphaFoldDB" id="A0A1G2QEP5"/>
<keyword evidence="1" id="KW-1133">Transmembrane helix</keyword>
<sequence length="161" mass="18388">MKRNTLILLGILGSVVLVIALYVGGFIWIVPKMHDETLTKFSNQIFSVQLPADTTQVDSISVIGQQFANGNHCDYLAARLLETSLQKEKLENDFEENYQGTSKLQFIWLDESNAYTDDIFDSSKIYSLDDWLDQHAQTSKADVVVYLFEGHMTSSFDYRCR</sequence>
<dbReference type="Proteomes" id="UP000177043">
    <property type="component" value="Unassembled WGS sequence"/>
</dbReference>